<feature type="compositionally biased region" description="Acidic residues" evidence="1">
    <location>
        <begin position="228"/>
        <end position="238"/>
    </location>
</feature>
<accession>A0A172XDG2</accession>
<dbReference type="AlphaFoldDB" id="A0A172XDG2"/>
<feature type="region of interest" description="Disordered" evidence="1">
    <location>
        <begin position="203"/>
        <end position="239"/>
    </location>
</feature>
<dbReference type="RefSeq" id="WP_119024497.1">
    <property type="nucleotide sequence ID" value="NZ_CP015634.1"/>
</dbReference>
<gene>
    <name evidence="3" type="ORF">A7978_05640</name>
</gene>
<geneLocation type="plasmid" evidence="3 4">
    <name>lp40</name>
</geneLocation>
<feature type="signal peptide" evidence="2">
    <location>
        <begin position="1"/>
        <end position="22"/>
    </location>
</feature>
<dbReference type="PROSITE" id="PS51257">
    <property type="entry name" value="PROKAR_LIPOPROTEIN"/>
    <property type="match status" value="1"/>
</dbReference>
<dbReference type="CDD" id="cd22788">
    <property type="entry name" value="BBK32_C"/>
    <property type="match status" value="1"/>
</dbReference>
<protein>
    <recommendedName>
        <fullName evidence="5">Fibronectin-binding protein</fullName>
    </recommendedName>
</protein>
<evidence type="ECO:0000256" key="2">
    <source>
        <dbReference type="SAM" id="SignalP"/>
    </source>
</evidence>
<dbReference type="EMBL" id="CP015634">
    <property type="protein sequence ID" value="ANF34582.1"/>
    <property type="molecule type" value="Genomic_DNA"/>
</dbReference>
<feature type="compositionally biased region" description="Basic and acidic residues" evidence="1">
    <location>
        <begin position="217"/>
        <end position="227"/>
    </location>
</feature>
<evidence type="ECO:0000313" key="3">
    <source>
        <dbReference type="EMBL" id="ANF34582.1"/>
    </source>
</evidence>
<organism evidence="3 4">
    <name type="scientific">Borrelia turicatae</name>
    <dbReference type="NCBI Taxonomy" id="142"/>
    <lineage>
        <taxon>Bacteria</taxon>
        <taxon>Pseudomonadati</taxon>
        <taxon>Spirochaetota</taxon>
        <taxon>Spirochaetia</taxon>
        <taxon>Spirochaetales</taxon>
        <taxon>Borreliaceae</taxon>
        <taxon>Borrelia</taxon>
    </lineage>
</organism>
<sequence>MQKTKFLILSLLLSFISCDLLLNGELKDKSNNLLDKVYSILDFTQHNDSNNANSQNNTTNTDSISAHIDARSMPQTAHHTSSYKKNTTDIGNGIGIPHINGTSILQIDNTNKKSQDIYTPIQTDLDITPLTETVDTIIVDAYKKPLPPLNHYSESSSNNSLQGESGDSNNFEFYYDSTSRLSGQNSFIKDYYEKDDNYYNYEEKYDDTYEDEDYEVDDYHKKENEEKYDNDDYDEEEEKLDREYKLRSRNTKVSVKKALKLSEKMKDDWEKVEFHKTKLNPIYGRRPEDSEKQKSQQELYKFNKNKLTEDLKNLLSTIEESLNNAIHLTKNDEPNHLGGFQSDQQAKTKLEQIKSEISHMLSKVQKNHKDDYQIYEEIGSSKGMLPPKTKSELEQVLILLDGTTGAR</sequence>
<proteinExistence type="predicted"/>
<reference evidence="3 4" key="1">
    <citation type="submission" date="2016-05" db="EMBL/GenBank/DDBJ databases">
        <title>Chromosome and linear plasmid sequence of a 2015 human isolate of tick-borne relapsing fever spirochete, Borrelia turicatae.</title>
        <authorList>
            <person name="Kingry L.C."/>
            <person name="Dhwani B."/>
            <person name="Replogle A."/>
            <person name="Sexton C."/>
            <person name="Rowe L."/>
            <person name="Stermole B.M."/>
            <person name="Christensen A.M."/>
            <person name="Schriefer M.E."/>
        </authorList>
    </citation>
    <scope>NUCLEOTIDE SEQUENCE [LARGE SCALE GENOMIC DNA]</scope>
    <source>
        <strain evidence="3 4">BTE5EL</strain>
        <plasmid evidence="3 4">lp40</plasmid>
    </source>
</reference>
<feature type="chain" id="PRO_5008003366" description="Fibronectin-binding protein" evidence="2">
    <location>
        <begin position="23"/>
        <end position="407"/>
    </location>
</feature>
<name>A0A172XDG2_BORTU</name>
<dbReference type="Proteomes" id="UP000264231">
    <property type="component" value="Plasmid lp40"/>
</dbReference>
<keyword evidence="2" id="KW-0732">Signal</keyword>
<evidence type="ECO:0008006" key="5">
    <source>
        <dbReference type="Google" id="ProtNLM"/>
    </source>
</evidence>
<keyword evidence="3" id="KW-0614">Plasmid</keyword>
<evidence type="ECO:0000256" key="1">
    <source>
        <dbReference type="SAM" id="MobiDB-lite"/>
    </source>
</evidence>
<evidence type="ECO:0000313" key="4">
    <source>
        <dbReference type="Proteomes" id="UP000264231"/>
    </source>
</evidence>